<dbReference type="Pfam" id="PF14529">
    <property type="entry name" value="Exo_endo_phos_2"/>
    <property type="match status" value="1"/>
</dbReference>
<dbReference type="GO" id="GO:0007508">
    <property type="term" value="P:larval heart development"/>
    <property type="evidence" value="ECO:0007669"/>
    <property type="project" value="TreeGrafter"/>
</dbReference>
<dbReference type="PANTHER" id="PTHR33395">
    <property type="entry name" value="TRANSCRIPTASE, PUTATIVE-RELATED-RELATED"/>
    <property type="match status" value="1"/>
</dbReference>
<protein>
    <submittedName>
        <fullName evidence="2">Endonuclease-reverse transcriptase</fullName>
    </submittedName>
</protein>
<gene>
    <name evidence="2" type="ORF">QE152_g33101</name>
</gene>
<dbReference type="InterPro" id="IPR036691">
    <property type="entry name" value="Endo/exonu/phosph_ase_sf"/>
</dbReference>
<keyword evidence="2" id="KW-0540">Nuclease</keyword>
<dbReference type="EMBL" id="JASPKY010000492">
    <property type="protein sequence ID" value="KAK9695098.1"/>
    <property type="molecule type" value="Genomic_DNA"/>
</dbReference>
<dbReference type="GO" id="GO:0004519">
    <property type="term" value="F:endonuclease activity"/>
    <property type="evidence" value="ECO:0007669"/>
    <property type="project" value="UniProtKB-KW"/>
</dbReference>
<dbReference type="Proteomes" id="UP001458880">
    <property type="component" value="Unassembled WGS sequence"/>
</dbReference>
<dbReference type="InterPro" id="IPR005135">
    <property type="entry name" value="Endo/exonuclease/phosphatase"/>
</dbReference>
<keyword evidence="3" id="KW-1185">Reference proteome</keyword>
<evidence type="ECO:0000313" key="2">
    <source>
        <dbReference type="EMBL" id="KAK9695098.1"/>
    </source>
</evidence>
<dbReference type="GO" id="GO:0061343">
    <property type="term" value="P:cell adhesion involved in heart morphogenesis"/>
    <property type="evidence" value="ECO:0007669"/>
    <property type="project" value="TreeGrafter"/>
</dbReference>
<reference evidence="2 3" key="1">
    <citation type="journal article" date="2024" name="BMC Genomics">
        <title>De novo assembly and annotation of Popillia japonica's genome with initial clues to its potential as an invasive pest.</title>
        <authorList>
            <person name="Cucini C."/>
            <person name="Boschi S."/>
            <person name="Funari R."/>
            <person name="Cardaioli E."/>
            <person name="Iannotti N."/>
            <person name="Marturano G."/>
            <person name="Paoli F."/>
            <person name="Bruttini M."/>
            <person name="Carapelli A."/>
            <person name="Frati F."/>
            <person name="Nardi F."/>
        </authorList>
    </citation>
    <scope>NUCLEOTIDE SEQUENCE [LARGE SCALE GENOMIC DNA]</scope>
    <source>
        <strain evidence="2">DMR45628</strain>
    </source>
</reference>
<evidence type="ECO:0000259" key="1">
    <source>
        <dbReference type="Pfam" id="PF14529"/>
    </source>
</evidence>
<proteinExistence type="predicted"/>
<name>A0AAW1IXV2_POPJA</name>
<dbReference type="AlphaFoldDB" id="A0AAW1IXV2"/>
<keyword evidence="2" id="KW-0378">Hydrolase</keyword>
<feature type="domain" description="Endonuclease/exonuclease/phosphatase" evidence="1">
    <location>
        <begin position="137"/>
        <end position="255"/>
    </location>
</feature>
<accession>A0AAW1IXV2</accession>
<dbReference type="SUPFAM" id="SSF56219">
    <property type="entry name" value="DNase I-like"/>
    <property type="match status" value="1"/>
</dbReference>
<dbReference type="PANTHER" id="PTHR33395:SF22">
    <property type="entry name" value="REVERSE TRANSCRIPTASE DOMAIN-CONTAINING PROTEIN"/>
    <property type="match status" value="1"/>
</dbReference>
<dbReference type="GO" id="GO:0031012">
    <property type="term" value="C:extracellular matrix"/>
    <property type="evidence" value="ECO:0007669"/>
    <property type="project" value="TreeGrafter"/>
</dbReference>
<evidence type="ECO:0000313" key="3">
    <source>
        <dbReference type="Proteomes" id="UP001458880"/>
    </source>
</evidence>
<comment type="caution">
    <text evidence="2">The sequence shown here is derived from an EMBL/GenBank/DDBJ whole genome shotgun (WGS) entry which is preliminary data.</text>
</comment>
<organism evidence="2 3">
    <name type="scientific">Popillia japonica</name>
    <name type="common">Japanese beetle</name>
    <dbReference type="NCBI Taxonomy" id="7064"/>
    <lineage>
        <taxon>Eukaryota</taxon>
        <taxon>Metazoa</taxon>
        <taxon>Ecdysozoa</taxon>
        <taxon>Arthropoda</taxon>
        <taxon>Hexapoda</taxon>
        <taxon>Insecta</taxon>
        <taxon>Pterygota</taxon>
        <taxon>Neoptera</taxon>
        <taxon>Endopterygota</taxon>
        <taxon>Coleoptera</taxon>
        <taxon>Polyphaga</taxon>
        <taxon>Scarabaeiformia</taxon>
        <taxon>Scarabaeidae</taxon>
        <taxon>Rutelinae</taxon>
        <taxon>Popillia</taxon>
    </lineage>
</organism>
<sequence>MLLSLYLPDMLSFDEIGYTRQRGAEVEVEVWWQQMCLCRLPTRSIGPVLVSRICECVLSVPATVVKDKNVAELIPPGYVVFRRDTRRIHASKRSGGGGLVATDVSLPITHKVDWSCVGVEDLWVRIECSGYGGQGVYLCCVYLPSGDDSTLLLFSSYVSDIINNNPDSAFIILGDFNIPTTEWTVSAQDELRPIHEISFRSKELGEFISICSVTQHNSVKNTNNRILDLVFSNHTHRLARVSVGQPLVPEDHHPTIEFSLNLSAIDSLKIREGSVYDFKRANYIKLKRLLALVDWYGELTGIDATAAASKFCFILYSLYRKCGPVNIIKEHKYPI</sequence>
<keyword evidence="2" id="KW-0255">Endonuclease</keyword>
<dbReference type="Gene3D" id="3.60.10.10">
    <property type="entry name" value="Endonuclease/exonuclease/phosphatase"/>
    <property type="match status" value="1"/>
</dbReference>